<dbReference type="PANTHER" id="PTHR36836:SF1">
    <property type="entry name" value="COLANIC ACID BIOSYNTHESIS PROTEIN WCAK"/>
    <property type="match status" value="1"/>
</dbReference>
<feature type="non-terminal residue" evidence="2">
    <location>
        <position position="316"/>
    </location>
</feature>
<evidence type="ECO:0000313" key="3">
    <source>
        <dbReference type="Proteomes" id="UP001524586"/>
    </source>
</evidence>
<organism evidence="2 3">
    <name type="scientific">Methylomonas rivi</name>
    <dbReference type="NCBI Taxonomy" id="2952226"/>
    <lineage>
        <taxon>Bacteria</taxon>
        <taxon>Pseudomonadati</taxon>
        <taxon>Pseudomonadota</taxon>
        <taxon>Gammaproteobacteria</taxon>
        <taxon>Methylococcales</taxon>
        <taxon>Methylococcaceae</taxon>
        <taxon>Methylomonas</taxon>
    </lineage>
</organism>
<dbReference type="Proteomes" id="UP001524586">
    <property type="component" value="Unassembled WGS sequence"/>
</dbReference>
<dbReference type="PANTHER" id="PTHR36836">
    <property type="entry name" value="COLANIC ACID BIOSYNTHESIS PROTEIN WCAK"/>
    <property type="match status" value="1"/>
</dbReference>
<protein>
    <submittedName>
        <fullName evidence="2">Polysaccharide pyruvyl transferase family protein</fullName>
    </submittedName>
</protein>
<feature type="domain" description="Polysaccharide pyruvyl transferase" evidence="1">
    <location>
        <begin position="84"/>
        <end position="300"/>
    </location>
</feature>
<gene>
    <name evidence="2" type="ORF">NP596_09820</name>
</gene>
<name>A0ABT1U4P5_9GAMM</name>
<keyword evidence="3" id="KW-1185">Reference proteome</keyword>
<evidence type="ECO:0000313" key="2">
    <source>
        <dbReference type="EMBL" id="MCQ8128757.1"/>
    </source>
</evidence>
<dbReference type="RefSeq" id="WP_256615170.1">
    <property type="nucleotide sequence ID" value="NZ_JANIBK010000042.1"/>
</dbReference>
<accession>A0ABT1U4P5</accession>
<keyword evidence="2" id="KW-0808">Transferase</keyword>
<dbReference type="EMBL" id="JANIBK010000042">
    <property type="protein sequence ID" value="MCQ8128757.1"/>
    <property type="molecule type" value="Genomic_DNA"/>
</dbReference>
<evidence type="ECO:0000259" key="1">
    <source>
        <dbReference type="Pfam" id="PF04230"/>
    </source>
</evidence>
<reference evidence="2 3" key="1">
    <citation type="submission" date="2022-07" db="EMBL/GenBank/DDBJ databases">
        <title>Methylomonas rivi sp. nov., Methylomonas rosea sp. nov., Methylomonas aureus sp. nov. and Methylomonas subterranea sp. nov., four novel methanotrophs isolated from a freshwater creek and the deep terrestrial subsurface.</title>
        <authorList>
            <person name="Abin C."/>
            <person name="Sankaranarayanan K."/>
            <person name="Garner C."/>
            <person name="Sindelar R."/>
            <person name="Kotary K."/>
            <person name="Garner R."/>
            <person name="Barclay S."/>
            <person name="Lawson P."/>
            <person name="Krumholz L."/>
        </authorList>
    </citation>
    <scope>NUCLEOTIDE SEQUENCE [LARGE SCALE GENOMIC DNA]</scope>
    <source>
        <strain evidence="2 3">WSC-6</strain>
    </source>
</reference>
<dbReference type="InterPro" id="IPR007345">
    <property type="entry name" value="Polysacch_pyruvyl_Trfase"/>
</dbReference>
<dbReference type="GO" id="GO:0016740">
    <property type="term" value="F:transferase activity"/>
    <property type="evidence" value="ECO:0007669"/>
    <property type="project" value="UniProtKB-KW"/>
</dbReference>
<dbReference type="Pfam" id="PF04230">
    <property type="entry name" value="PS_pyruv_trans"/>
    <property type="match status" value="1"/>
</dbReference>
<sequence length="316" mass="35927">MLTTKKTNIYSLPVGYGYPILAECRGDFNKEKGLSKAPRISLVKAKSLIKKINHLYTKETSNNSLINTTNIKEFSADAWYSAIDQLNKEPFFDNILQWSDAVIINGEGTIHHNYYGAQTLLALAAIATERKKPTMLINSTIESIDEILIKESLSKISYISVRDNYSKMYLESHLIKCSLHPDAAFSNKYSKFPINHSIPPKEKPSCLISAGIEKSTHLASNLIKIAQRNGYEPVYCCLDSADDSAYRYCRDNNIKIIHYATIPWWFYPDFLNQFDLCISGRHHLNVFCILGKTPFIPLNSNTWKIQGTLDLINYPL</sequence>
<proteinExistence type="predicted"/>
<comment type="caution">
    <text evidence="2">The sequence shown here is derived from an EMBL/GenBank/DDBJ whole genome shotgun (WGS) entry which is preliminary data.</text>
</comment>